<reference evidence="10 11" key="1">
    <citation type="submission" date="2015-10" db="EMBL/GenBank/DDBJ databases">
        <title>The world's first case of liver abscess caused by Pannonibacter phragmitetus.</title>
        <authorList>
            <person name="Ming D."/>
            <person name="Wang M."/>
            <person name="Zhou Y."/>
            <person name="Jiang T."/>
            <person name="Hu S."/>
        </authorList>
    </citation>
    <scope>NUCLEOTIDE SEQUENCE [LARGE SCALE GENOMIC DNA]</scope>
    <source>
        <strain evidence="10 11">31801</strain>
        <plasmid evidence="11">Plasmid p.p-1</plasmid>
    </source>
</reference>
<comment type="subcellular location">
    <subcellularLocation>
        <location evidence="1">Periplasm</location>
    </subcellularLocation>
</comment>
<dbReference type="Pfam" id="PF01547">
    <property type="entry name" value="SBP_bac_1"/>
    <property type="match status" value="1"/>
</dbReference>
<dbReference type="SUPFAM" id="SSF53850">
    <property type="entry name" value="Periplasmic binding protein-like II"/>
    <property type="match status" value="1"/>
</dbReference>
<keyword evidence="3" id="KW-1003">Cell membrane</keyword>
<evidence type="ECO:0000256" key="2">
    <source>
        <dbReference type="ARBA" id="ARBA00008520"/>
    </source>
</evidence>
<dbReference type="InterPro" id="IPR050490">
    <property type="entry name" value="Bact_solute-bd_prot1"/>
</dbReference>
<evidence type="ECO:0000256" key="7">
    <source>
        <dbReference type="ARBA" id="ARBA00023139"/>
    </source>
</evidence>
<evidence type="ECO:0000256" key="5">
    <source>
        <dbReference type="ARBA" id="ARBA00022764"/>
    </source>
</evidence>
<keyword evidence="8" id="KW-0449">Lipoprotein</keyword>
<name>A0A0U3P9Y8_9HYPH</name>
<keyword evidence="5" id="KW-0574">Periplasm</keyword>
<dbReference type="KEGG" id="pphr:APZ00_25060"/>
<dbReference type="PANTHER" id="PTHR43649:SF33">
    <property type="entry name" value="POLYGALACTURONAN_RHAMNOGALACTURONAN-BINDING PROTEIN YTCQ"/>
    <property type="match status" value="1"/>
</dbReference>
<dbReference type="Gene3D" id="3.40.190.10">
    <property type="entry name" value="Periplasmic binding protein-like II"/>
    <property type="match status" value="1"/>
</dbReference>
<dbReference type="EMBL" id="CP013069">
    <property type="protein sequence ID" value="ALV30502.1"/>
    <property type="molecule type" value="Genomic_DNA"/>
</dbReference>
<evidence type="ECO:0000256" key="1">
    <source>
        <dbReference type="ARBA" id="ARBA00004418"/>
    </source>
</evidence>
<sequence length="429" mass="46091">MRSGIMVALMGSVAFMAAASGASAEALKVWSRQTDESAVILKNLTKAFSEKTGIEVETYNTGMDFEQRLARAAAGRDLPDVVINDDSALGQMLKMGIIQEIDSEKIEGSSQIAENAWNSARGADGKYYSVPISAQAFAYFIRKDWREKVGLPQPKTWEDLHKLAVAFTKEDPDGNGKDDTFGMTIPGSTTRGYTSWFMSNFIWGAGGDFVKQENGGFKPNLNNEAGAAALGFVRGLFCEGLVQPGAINATTGDALPTFRSGQTGIFLSGPYHIAQISEQPGADVVEVIAPPAGPGGVAALAEGTSAYIMAGSRNREAAEKFIAFAISPEGQEIGIAHNTGHTPLVRLPVNQQVDVNAVRQDPRWATFKEVFDTSGHYVPPVPNWIPIRMLTAEGFNKILSNCNADIPAELAKIDEEIATELRKQKALAE</sequence>
<evidence type="ECO:0000256" key="4">
    <source>
        <dbReference type="ARBA" id="ARBA00022729"/>
    </source>
</evidence>
<evidence type="ECO:0000256" key="9">
    <source>
        <dbReference type="SAM" id="SignalP"/>
    </source>
</evidence>
<evidence type="ECO:0000313" key="10">
    <source>
        <dbReference type="EMBL" id="ALV30502.1"/>
    </source>
</evidence>
<keyword evidence="11" id="KW-1185">Reference proteome</keyword>
<keyword evidence="6" id="KW-0472">Membrane</keyword>
<accession>A0A0U3P9Y8</accession>
<dbReference type="AlphaFoldDB" id="A0A0U3P9Y8"/>
<dbReference type="CDD" id="cd13585">
    <property type="entry name" value="PBP2_TMBP_like"/>
    <property type="match status" value="1"/>
</dbReference>
<dbReference type="InterPro" id="IPR006059">
    <property type="entry name" value="SBP"/>
</dbReference>
<feature type="chain" id="PRO_5006842830" evidence="9">
    <location>
        <begin position="25"/>
        <end position="429"/>
    </location>
</feature>
<organism evidence="10 11">
    <name type="scientific">Pannonibacter phragmitetus</name>
    <dbReference type="NCBI Taxonomy" id="121719"/>
    <lineage>
        <taxon>Bacteria</taxon>
        <taxon>Pseudomonadati</taxon>
        <taxon>Pseudomonadota</taxon>
        <taxon>Alphaproteobacteria</taxon>
        <taxon>Hyphomicrobiales</taxon>
        <taxon>Stappiaceae</taxon>
        <taxon>Pannonibacter</taxon>
    </lineage>
</organism>
<evidence type="ECO:0000256" key="3">
    <source>
        <dbReference type="ARBA" id="ARBA00022475"/>
    </source>
</evidence>
<comment type="similarity">
    <text evidence="2">Belongs to the bacterial solute-binding protein 1 family.</text>
</comment>
<dbReference type="GO" id="GO:0042597">
    <property type="term" value="C:periplasmic space"/>
    <property type="evidence" value="ECO:0007669"/>
    <property type="project" value="UniProtKB-SubCell"/>
</dbReference>
<feature type="signal peptide" evidence="9">
    <location>
        <begin position="1"/>
        <end position="24"/>
    </location>
</feature>
<dbReference type="PANTHER" id="PTHR43649">
    <property type="entry name" value="ARABINOSE-BINDING PROTEIN-RELATED"/>
    <property type="match status" value="1"/>
</dbReference>
<protein>
    <submittedName>
        <fullName evidence="10">Sugar ABC transporter substrate-binding protein</fullName>
    </submittedName>
</protein>
<geneLocation type="plasmid" evidence="10 11">
    <name>p.p-1</name>
</geneLocation>
<evidence type="ECO:0000256" key="8">
    <source>
        <dbReference type="ARBA" id="ARBA00023288"/>
    </source>
</evidence>
<keyword evidence="7" id="KW-0564">Palmitate</keyword>
<evidence type="ECO:0000313" key="11">
    <source>
        <dbReference type="Proteomes" id="UP000064921"/>
    </source>
</evidence>
<dbReference type="RefSeq" id="WP_058901036.1">
    <property type="nucleotide sequence ID" value="NZ_CP013069.1"/>
</dbReference>
<evidence type="ECO:0000256" key="6">
    <source>
        <dbReference type="ARBA" id="ARBA00023136"/>
    </source>
</evidence>
<dbReference type="Proteomes" id="UP000064921">
    <property type="component" value="Plasmid p.p-1"/>
</dbReference>
<keyword evidence="4 9" id="KW-0732">Signal</keyword>
<proteinExistence type="inferred from homology"/>
<gene>
    <name evidence="10" type="ORF">APZ00_25060</name>
</gene>
<keyword evidence="10" id="KW-0614">Plasmid</keyword>